<comment type="caution">
    <text evidence="1">The sequence shown here is derived from an EMBL/GenBank/DDBJ whole genome shotgun (WGS) entry which is preliminary data.</text>
</comment>
<reference evidence="1" key="1">
    <citation type="submission" date="2021-11" db="EMBL/GenBank/DDBJ databases">
        <authorList>
            <person name="Rodrigo-Torres L."/>
            <person name="Arahal R. D."/>
            <person name="Lucena T."/>
        </authorList>
    </citation>
    <scope>NUCLEOTIDE SEQUENCE</scope>
    <source>
        <strain evidence="1">CECT 7928</strain>
    </source>
</reference>
<name>A0ABN8E3Q8_9VIBR</name>
<sequence length="98" mass="11829">MEIRKKFSEWYLERKTKQIASKLVPWLKINGEKPVYTKEDVDYALERTKIDLKYKELAYAIFCGDSQRSESLRKQGLNRYLARKSRRPKRFGRFPIQP</sequence>
<dbReference type="Proteomes" id="UP000838748">
    <property type="component" value="Unassembled WGS sequence"/>
</dbReference>
<evidence type="ECO:0000313" key="2">
    <source>
        <dbReference type="Proteomes" id="UP000838748"/>
    </source>
</evidence>
<accession>A0ABN8E3Q8</accession>
<proteinExistence type="predicted"/>
<dbReference type="RefSeq" id="WP_237361999.1">
    <property type="nucleotide sequence ID" value="NZ_CAKLDM010000002.1"/>
</dbReference>
<dbReference type="EMBL" id="CAKLDM010000002">
    <property type="protein sequence ID" value="CAH0539961.1"/>
    <property type="molecule type" value="Genomic_DNA"/>
</dbReference>
<keyword evidence="2" id="KW-1185">Reference proteome</keyword>
<evidence type="ECO:0000313" key="1">
    <source>
        <dbReference type="EMBL" id="CAH0539961.1"/>
    </source>
</evidence>
<protein>
    <submittedName>
        <fullName evidence="1">Uncharacterized protein</fullName>
    </submittedName>
</protein>
<organism evidence="1 2">
    <name type="scientific">Vibrio marisflavi CECT 7928</name>
    <dbReference type="NCBI Taxonomy" id="634439"/>
    <lineage>
        <taxon>Bacteria</taxon>
        <taxon>Pseudomonadati</taxon>
        <taxon>Pseudomonadota</taxon>
        <taxon>Gammaproteobacteria</taxon>
        <taxon>Vibrionales</taxon>
        <taxon>Vibrionaceae</taxon>
        <taxon>Vibrio</taxon>
    </lineage>
</organism>
<gene>
    <name evidence="1" type="ORF">VMF7928_02545</name>
</gene>